<reference evidence="8" key="2">
    <citation type="journal article" date="2014" name="ISME J.">
        <title>Microbial stratification in low pH oxic and suboxic macroscopic growths along an acid mine drainage.</title>
        <authorList>
            <person name="Mendez-Garcia C."/>
            <person name="Mesa V."/>
            <person name="Sprenger R.R."/>
            <person name="Richter M."/>
            <person name="Diez M.S."/>
            <person name="Solano J."/>
            <person name="Bargiela R."/>
            <person name="Golyshina O.V."/>
            <person name="Manteca A."/>
            <person name="Ramos J.L."/>
            <person name="Gallego J.R."/>
            <person name="Llorente I."/>
            <person name="Martins Dos Santos V.A."/>
            <person name="Jensen O.N."/>
            <person name="Pelaez A.I."/>
            <person name="Sanchez J."/>
            <person name="Ferrer M."/>
        </authorList>
    </citation>
    <scope>NUCLEOTIDE SEQUENCE</scope>
</reference>
<organism evidence="8">
    <name type="scientific">mine drainage metagenome</name>
    <dbReference type="NCBI Taxonomy" id="410659"/>
    <lineage>
        <taxon>unclassified sequences</taxon>
        <taxon>metagenomes</taxon>
        <taxon>ecological metagenomes</taxon>
    </lineage>
</organism>
<dbReference type="AlphaFoldDB" id="T1A3F2"/>
<dbReference type="GO" id="GO:0050660">
    <property type="term" value="F:flavin adenine dinucleotide binding"/>
    <property type="evidence" value="ECO:0007669"/>
    <property type="project" value="InterPro"/>
</dbReference>
<evidence type="ECO:0000256" key="5">
    <source>
        <dbReference type="ARBA" id="ARBA00023002"/>
    </source>
</evidence>
<dbReference type="SUPFAM" id="SSF56645">
    <property type="entry name" value="Acyl-CoA dehydrogenase NM domain-like"/>
    <property type="match status" value="1"/>
</dbReference>
<keyword evidence="5" id="KW-0560">Oxidoreductase</keyword>
<dbReference type="PANTHER" id="PTHR43884:SF12">
    <property type="entry name" value="ISOVALERYL-COA DEHYDROGENASE, MITOCHONDRIAL-RELATED"/>
    <property type="match status" value="1"/>
</dbReference>
<dbReference type="SUPFAM" id="SSF47203">
    <property type="entry name" value="Acyl-CoA dehydrogenase C-terminal domain-like"/>
    <property type="match status" value="1"/>
</dbReference>
<dbReference type="InterPro" id="IPR006089">
    <property type="entry name" value="Acyl-CoA_DH_CS"/>
</dbReference>
<feature type="domain" description="Acyl-CoA oxidase/dehydrogenase middle" evidence="7">
    <location>
        <begin position="19"/>
        <end position="115"/>
    </location>
</feature>
<comment type="similarity">
    <text evidence="2">Belongs to the acyl-CoA dehydrogenase family.</text>
</comment>
<reference evidence="8" key="1">
    <citation type="submission" date="2013-08" db="EMBL/GenBank/DDBJ databases">
        <authorList>
            <person name="Mendez C."/>
            <person name="Richter M."/>
            <person name="Ferrer M."/>
            <person name="Sanchez J."/>
        </authorList>
    </citation>
    <scope>NUCLEOTIDE SEQUENCE</scope>
</reference>
<dbReference type="InterPro" id="IPR046373">
    <property type="entry name" value="Acyl-CoA_Oxase/DH_mid-dom_sf"/>
</dbReference>
<dbReference type="InterPro" id="IPR036250">
    <property type="entry name" value="AcylCo_DH-like_C"/>
</dbReference>
<dbReference type="InterPro" id="IPR006091">
    <property type="entry name" value="Acyl-CoA_Oxase/DH_mid-dom"/>
</dbReference>
<evidence type="ECO:0000256" key="3">
    <source>
        <dbReference type="ARBA" id="ARBA00022630"/>
    </source>
</evidence>
<dbReference type="GO" id="GO:0003995">
    <property type="term" value="F:acyl-CoA dehydrogenase activity"/>
    <property type="evidence" value="ECO:0007669"/>
    <property type="project" value="InterPro"/>
</dbReference>
<dbReference type="PANTHER" id="PTHR43884">
    <property type="entry name" value="ACYL-COA DEHYDROGENASE"/>
    <property type="match status" value="1"/>
</dbReference>
<dbReference type="InterPro" id="IPR009075">
    <property type="entry name" value="AcylCo_DH/oxidase_C"/>
</dbReference>
<evidence type="ECO:0000259" key="7">
    <source>
        <dbReference type="Pfam" id="PF02770"/>
    </source>
</evidence>
<dbReference type="Pfam" id="PF00441">
    <property type="entry name" value="Acyl-CoA_dh_1"/>
    <property type="match status" value="1"/>
</dbReference>
<evidence type="ECO:0000313" key="8">
    <source>
        <dbReference type="EMBL" id="EQD36360.1"/>
    </source>
</evidence>
<evidence type="ECO:0000256" key="2">
    <source>
        <dbReference type="ARBA" id="ARBA00009347"/>
    </source>
</evidence>
<comment type="caution">
    <text evidence="8">The sequence shown here is derived from an EMBL/GenBank/DDBJ whole genome shotgun (WGS) entry which is preliminary data.</text>
</comment>
<dbReference type="Gene3D" id="1.20.140.10">
    <property type="entry name" value="Butyryl-CoA Dehydrogenase, subunit A, domain 3"/>
    <property type="match status" value="1"/>
</dbReference>
<keyword evidence="4" id="KW-0274">FAD</keyword>
<evidence type="ECO:0000256" key="1">
    <source>
        <dbReference type="ARBA" id="ARBA00001974"/>
    </source>
</evidence>
<dbReference type="PROSITE" id="PS00072">
    <property type="entry name" value="ACYL_COA_DH_1"/>
    <property type="match status" value="1"/>
</dbReference>
<sequence length="165" mass="17829">EQKQKYLTRVNSGELIMGLAVTEPGGGSDVAGIKTTATRSGDKFVINGAKMFITNGQIADFIVMLVRTSPPNGKRHHGLSTVIVDTKSKGFTANKLEGKLGVRATNTAELVFNDVEIPVENLVGPEGKGFYHIMTFFNISRVYVAAQGLGIAQGALDRMLQYIKR</sequence>
<dbReference type="Gene3D" id="2.40.110.10">
    <property type="entry name" value="Butyryl-CoA Dehydrogenase, subunit A, domain 2"/>
    <property type="match status" value="1"/>
</dbReference>
<dbReference type="Gene3D" id="1.10.540.10">
    <property type="entry name" value="Acyl-CoA dehydrogenase/oxidase, N-terminal domain"/>
    <property type="match status" value="1"/>
</dbReference>
<protein>
    <submittedName>
        <fullName evidence="8">Acyl-CoA dehydrogenase domain-containing protein</fullName>
    </submittedName>
</protein>
<dbReference type="InterPro" id="IPR037069">
    <property type="entry name" value="AcylCoA_DH/ox_N_sf"/>
</dbReference>
<dbReference type="FunFam" id="2.40.110.10:FF:000009">
    <property type="entry name" value="Acyl-CoA dehydrogenase"/>
    <property type="match status" value="1"/>
</dbReference>
<accession>T1A3F2</accession>
<dbReference type="EMBL" id="AUZY01011007">
    <property type="protein sequence ID" value="EQD36360.1"/>
    <property type="molecule type" value="Genomic_DNA"/>
</dbReference>
<dbReference type="Pfam" id="PF02770">
    <property type="entry name" value="Acyl-CoA_dh_M"/>
    <property type="match status" value="1"/>
</dbReference>
<feature type="domain" description="Acyl-CoA dehydrogenase/oxidase C-terminal" evidence="6">
    <location>
        <begin position="127"/>
        <end position="165"/>
    </location>
</feature>
<feature type="non-terminal residue" evidence="8">
    <location>
        <position position="165"/>
    </location>
</feature>
<gene>
    <name evidence="8" type="ORF">B1B_16544</name>
</gene>
<comment type="cofactor">
    <cofactor evidence="1">
        <name>FAD</name>
        <dbReference type="ChEBI" id="CHEBI:57692"/>
    </cofactor>
</comment>
<keyword evidence="3" id="KW-0285">Flavoprotein</keyword>
<dbReference type="CDD" id="cd00567">
    <property type="entry name" value="ACAD"/>
    <property type="match status" value="1"/>
</dbReference>
<evidence type="ECO:0000259" key="6">
    <source>
        <dbReference type="Pfam" id="PF00441"/>
    </source>
</evidence>
<feature type="non-terminal residue" evidence="8">
    <location>
        <position position="1"/>
    </location>
</feature>
<dbReference type="InterPro" id="IPR009100">
    <property type="entry name" value="AcylCoA_DH/oxidase_NM_dom_sf"/>
</dbReference>
<name>T1A3F2_9ZZZZ</name>
<proteinExistence type="inferred from homology"/>
<evidence type="ECO:0000256" key="4">
    <source>
        <dbReference type="ARBA" id="ARBA00022827"/>
    </source>
</evidence>